<evidence type="ECO:0000313" key="3">
    <source>
        <dbReference type="Proteomes" id="UP000789595"/>
    </source>
</evidence>
<name>A0A8J2S9V9_9STRA</name>
<feature type="region of interest" description="Disordered" evidence="1">
    <location>
        <begin position="1"/>
        <end position="26"/>
    </location>
</feature>
<accession>A0A8J2S9V9</accession>
<evidence type="ECO:0000256" key="1">
    <source>
        <dbReference type="SAM" id="MobiDB-lite"/>
    </source>
</evidence>
<sequence length="178" mass="19664">MSWEEAHALISEPPLSPPGSRPSSYEEPSFLGRVFASCCAVDPDRRARKAERSDELQLERGSDTADIFAIRASLPQGDLFSRSFSSEETISFSARDVDEPRDSLLAPRGSRDSLRSLLRDRPGSRGSLGDSFRGSLGDTVYVPSRRSDSTTSPPPHPSKAKPWKPRSKPPPRTNFDDF</sequence>
<keyword evidence="3" id="KW-1185">Reference proteome</keyword>
<dbReference type="EMBL" id="CAKKNE010000001">
    <property type="protein sequence ID" value="CAH0366156.1"/>
    <property type="molecule type" value="Genomic_DNA"/>
</dbReference>
<protein>
    <submittedName>
        <fullName evidence="2">Uncharacterized protein</fullName>
    </submittedName>
</protein>
<gene>
    <name evidence="2" type="ORF">PECAL_1P26310</name>
</gene>
<reference evidence="2" key="1">
    <citation type="submission" date="2021-11" db="EMBL/GenBank/DDBJ databases">
        <authorList>
            <consortium name="Genoscope - CEA"/>
            <person name="William W."/>
        </authorList>
    </citation>
    <scope>NUCLEOTIDE SEQUENCE</scope>
</reference>
<feature type="compositionally biased region" description="Basic and acidic residues" evidence="1">
    <location>
        <begin position="109"/>
        <end position="123"/>
    </location>
</feature>
<feature type="region of interest" description="Disordered" evidence="1">
    <location>
        <begin position="91"/>
        <end position="178"/>
    </location>
</feature>
<dbReference type="Proteomes" id="UP000789595">
    <property type="component" value="Unassembled WGS sequence"/>
</dbReference>
<comment type="caution">
    <text evidence="2">The sequence shown here is derived from an EMBL/GenBank/DDBJ whole genome shotgun (WGS) entry which is preliminary data.</text>
</comment>
<evidence type="ECO:0000313" key="2">
    <source>
        <dbReference type="EMBL" id="CAH0366156.1"/>
    </source>
</evidence>
<organism evidence="2 3">
    <name type="scientific">Pelagomonas calceolata</name>
    <dbReference type="NCBI Taxonomy" id="35677"/>
    <lineage>
        <taxon>Eukaryota</taxon>
        <taxon>Sar</taxon>
        <taxon>Stramenopiles</taxon>
        <taxon>Ochrophyta</taxon>
        <taxon>Pelagophyceae</taxon>
        <taxon>Pelagomonadales</taxon>
        <taxon>Pelagomonadaceae</taxon>
        <taxon>Pelagomonas</taxon>
    </lineage>
</organism>
<feature type="compositionally biased region" description="Basic residues" evidence="1">
    <location>
        <begin position="158"/>
        <end position="169"/>
    </location>
</feature>
<dbReference type="AlphaFoldDB" id="A0A8J2S9V9"/>
<proteinExistence type="predicted"/>